<dbReference type="PROSITE" id="PS50068">
    <property type="entry name" value="LDLRA_2"/>
    <property type="match status" value="1"/>
</dbReference>
<feature type="signal peptide" evidence="5">
    <location>
        <begin position="1"/>
        <end position="21"/>
    </location>
</feature>
<dbReference type="SMART" id="SM00192">
    <property type="entry name" value="LDLa"/>
    <property type="match status" value="1"/>
</dbReference>
<dbReference type="InterPro" id="IPR035914">
    <property type="entry name" value="Sperma_CUB_dom_sf"/>
</dbReference>
<dbReference type="Gene3D" id="2.60.120.290">
    <property type="entry name" value="Spermadhesin, CUB domain"/>
    <property type="match status" value="1"/>
</dbReference>
<keyword evidence="5" id="KW-0732">Signal</keyword>
<evidence type="ECO:0008006" key="8">
    <source>
        <dbReference type="Google" id="ProtNLM"/>
    </source>
</evidence>
<feature type="chain" id="PRO_5041642344" description="CUB domain-containing protein" evidence="5">
    <location>
        <begin position="22"/>
        <end position="523"/>
    </location>
</feature>
<evidence type="ECO:0000256" key="3">
    <source>
        <dbReference type="SAM" id="MobiDB-lite"/>
    </source>
</evidence>
<keyword evidence="4" id="KW-0472">Membrane</keyword>
<dbReference type="EMBL" id="VSWD01000005">
    <property type="protein sequence ID" value="KAK3101556.1"/>
    <property type="molecule type" value="Genomic_DNA"/>
</dbReference>
<evidence type="ECO:0000313" key="6">
    <source>
        <dbReference type="EMBL" id="KAK3101556.1"/>
    </source>
</evidence>
<accession>A0AA88YPU6</accession>
<keyword evidence="4" id="KW-0812">Transmembrane</keyword>
<name>A0AA88YPU6_PINIB</name>
<comment type="caution">
    <text evidence="2">Lacks conserved residue(s) required for the propagation of feature annotation.</text>
</comment>
<gene>
    <name evidence="6" type="ORF">FSP39_004458</name>
</gene>
<dbReference type="CDD" id="cd00112">
    <property type="entry name" value="LDLa"/>
    <property type="match status" value="1"/>
</dbReference>
<evidence type="ECO:0000256" key="4">
    <source>
        <dbReference type="SAM" id="Phobius"/>
    </source>
</evidence>
<dbReference type="Proteomes" id="UP001186944">
    <property type="component" value="Unassembled WGS sequence"/>
</dbReference>
<dbReference type="InterPro" id="IPR042333">
    <property type="entry name" value="LRAD2/Mig-13-like"/>
</dbReference>
<protein>
    <recommendedName>
        <fullName evidence="8">CUB domain-containing protein</fullName>
    </recommendedName>
</protein>
<keyword evidence="4" id="KW-1133">Transmembrane helix</keyword>
<dbReference type="SUPFAM" id="SSF49854">
    <property type="entry name" value="Spermadhesin, CUB domain"/>
    <property type="match status" value="1"/>
</dbReference>
<evidence type="ECO:0000256" key="1">
    <source>
        <dbReference type="ARBA" id="ARBA00023157"/>
    </source>
</evidence>
<keyword evidence="1" id="KW-1015">Disulfide bond</keyword>
<proteinExistence type="predicted"/>
<feature type="compositionally biased region" description="Basic and acidic residues" evidence="3">
    <location>
        <begin position="373"/>
        <end position="387"/>
    </location>
</feature>
<evidence type="ECO:0000313" key="7">
    <source>
        <dbReference type="Proteomes" id="UP001186944"/>
    </source>
</evidence>
<feature type="transmembrane region" description="Helical" evidence="4">
    <location>
        <begin position="222"/>
        <end position="246"/>
    </location>
</feature>
<keyword evidence="7" id="KW-1185">Reference proteome</keyword>
<evidence type="ECO:0000256" key="2">
    <source>
        <dbReference type="PROSITE-ProRule" id="PRU00124"/>
    </source>
</evidence>
<evidence type="ECO:0000256" key="5">
    <source>
        <dbReference type="SAM" id="SignalP"/>
    </source>
</evidence>
<reference evidence="6" key="1">
    <citation type="submission" date="2019-08" db="EMBL/GenBank/DDBJ databases">
        <title>The improved chromosome-level genome for the pearl oyster Pinctada fucata martensii using PacBio sequencing and Hi-C.</title>
        <authorList>
            <person name="Zheng Z."/>
        </authorList>
    </citation>
    <scope>NUCLEOTIDE SEQUENCE</scope>
    <source>
        <strain evidence="6">ZZ-2019</strain>
        <tissue evidence="6">Adductor muscle</tissue>
    </source>
</reference>
<feature type="region of interest" description="Disordered" evidence="3">
    <location>
        <begin position="373"/>
        <end position="411"/>
    </location>
</feature>
<organism evidence="6 7">
    <name type="scientific">Pinctada imbricata</name>
    <name type="common">Atlantic pearl-oyster</name>
    <name type="synonym">Pinctada martensii</name>
    <dbReference type="NCBI Taxonomy" id="66713"/>
    <lineage>
        <taxon>Eukaryota</taxon>
        <taxon>Metazoa</taxon>
        <taxon>Spiralia</taxon>
        <taxon>Lophotrochozoa</taxon>
        <taxon>Mollusca</taxon>
        <taxon>Bivalvia</taxon>
        <taxon>Autobranchia</taxon>
        <taxon>Pteriomorphia</taxon>
        <taxon>Pterioida</taxon>
        <taxon>Pterioidea</taxon>
        <taxon>Pteriidae</taxon>
        <taxon>Pinctada</taxon>
    </lineage>
</organism>
<dbReference type="AlphaFoldDB" id="A0AA88YPU6"/>
<dbReference type="PANTHER" id="PTHR24652">
    <property type="entry name" value="LOW-DENSITY LIPOPROTEIN RECEPTOR CLASS A DOMAIN-CONTAINING PROTEIN 2"/>
    <property type="match status" value="1"/>
</dbReference>
<comment type="caution">
    <text evidence="6">The sequence shown here is derived from an EMBL/GenBank/DDBJ whole genome shotgun (WGS) entry which is preliminary data.</text>
</comment>
<sequence>MLQIVLLGCTWLLMAVQMVNAVTTTRYVTSYCNTQRSIYVNDSIILELTNQILEDRITKSIHCASVIETDKSRRLLLHFISLDISNENNSPDSLHFYDMSPSGELKRLTPTSGLYGLYDRHYSHTSSGVGDYMSSGNRLKLQYQGSPTLTYRGFKLLVTAFRDDLSDGTCSGLYGHCPGKGICVPFSVWCDGDSNCGQGDESDENICNQVVSAEWEYNCVTIMASVTALVAIVMFLLTVLTVACILRRYNRRNYMRRRSIVVKVQRNDKGKLQITNDMGLTLSMAPPMYEEVVGSEDDEPPPAYDTVTHLMQSHSARNSVQSVNGYTVVECHITDGEVVCQPISAIANPHVADSVESIDFVDPHVENTNLIDSHVDISNPKDSRDKNISSSSPKVGHIHSANPHMDSFVNENNQSGQIYENIGNGLIPNREIDNADDNSLCSSSDISSSSELMINNNDPKDKTISNGKVPNGNAIPNGLCNGDLDRRKVQNGTAIVMRQQNALPMDDEIEYIDEEGDDDEISH</sequence>
<dbReference type="InterPro" id="IPR002172">
    <property type="entry name" value="LDrepeatLR_classA_rpt"/>
</dbReference>